<feature type="transmembrane region" description="Helical" evidence="1">
    <location>
        <begin position="39"/>
        <end position="57"/>
    </location>
</feature>
<keyword evidence="1" id="KW-0472">Membrane</keyword>
<evidence type="ECO:0000256" key="1">
    <source>
        <dbReference type="SAM" id="Phobius"/>
    </source>
</evidence>
<keyword evidence="3" id="KW-1185">Reference proteome</keyword>
<feature type="transmembrane region" description="Helical" evidence="1">
    <location>
        <begin position="129"/>
        <end position="150"/>
    </location>
</feature>
<feature type="transmembrane region" description="Helical" evidence="1">
    <location>
        <begin position="101"/>
        <end position="122"/>
    </location>
</feature>
<organism evidence="2 3">
    <name type="scientific">Uabimicrobium amorphum</name>
    <dbReference type="NCBI Taxonomy" id="2596890"/>
    <lineage>
        <taxon>Bacteria</taxon>
        <taxon>Pseudomonadati</taxon>
        <taxon>Planctomycetota</taxon>
        <taxon>Candidatus Uabimicrobiia</taxon>
        <taxon>Candidatus Uabimicrobiales</taxon>
        <taxon>Candidatus Uabimicrobiaceae</taxon>
        <taxon>Candidatus Uabimicrobium</taxon>
    </lineage>
</organism>
<accession>A0A5S9IHE2</accession>
<gene>
    <name evidence="2" type="ORF">UABAM_00043</name>
</gene>
<dbReference type="KEGG" id="uam:UABAM_00043"/>
<proteinExistence type="predicted"/>
<name>A0A5S9IHE2_UABAM</name>
<dbReference type="AlphaFoldDB" id="A0A5S9IHE2"/>
<evidence type="ECO:0000313" key="2">
    <source>
        <dbReference type="EMBL" id="BBM81704.1"/>
    </source>
</evidence>
<dbReference type="EMBL" id="AP019860">
    <property type="protein sequence ID" value="BBM81704.1"/>
    <property type="molecule type" value="Genomic_DNA"/>
</dbReference>
<keyword evidence="1" id="KW-0812">Transmembrane</keyword>
<sequence length="166" mass="19081">MRSIAAFWGAIGIFALLSTALYRLTPIAWDVFDYSLQWYHYLILTINVIFMAHSEGYRGFQKSFSPRVTARVYYLSKNATWGLLPFAPFFCMGYFRSSRKTQIITISLTSFIIVLIIMLRYIPQPWRGIIDWGVVVGLTWGIISLIVMLLHTFITQTCAYDADVPA</sequence>
<reference evidence="2 3" key="1">
    <citation type="submission" date="2019-08" db="EMBL/GenBank/DDBJ databases">
        <title>Complete genome sequence of Candidatus Uab amorphum.</title>
        <authorList>
            <person name="Shiratori T."/>
            <person name="Suzuki S."/>
            <person name="Kakizawa Y."/>
            <person name="Ishida K."/>
        </authorList>
    </citation>
    <scope>NUCLEOTIDE SEQUENCE [LARGE SCALE GENOMIC DNA]</scope>
    <source>
        <strain evidence="2 3">SRT547</strain>
    </source>
</reference>
<evidence type="ECO:0000313" key="3">
    <source>
        <dbReference type="Proteomes" id="UP000326354"/>
    </source>
</evidence>
<keyword evidence="1" id="KW-1133">Transmembrane helix</keyword>
<dbReference type="RefSeq" id="WP_229759339.1">
    <property type="nucleotide sequence ID" value="NZ_AP019860.1"/>
</dbReference>
<protein>
    <submittedName>
        <fullName evidence="2">Uncharacterized protein</fullName>
    </submittedName>
</protein>
<dbReference type="Proteomes" id="UP000326354">
    <property type="component" value="Chromosome"/>
</dbReference>